<feature type="transmembrane region" description="Helical" evidence="3">
    <location>
        <begin position="437"/>
        <end position="458"/>
    </location>
</feature>
<dbReference type="EMBL" id="WWBZ02000033">
    <property type="protein sequence ID" value="KAF4306298.1"/>
    <property type="molecule type" value="Genomic_DNA"/>
</dbReference>
<accession>A0A8H4N3Y0</accession>
<feature type="transmembrane region" description="Helical" evidence="3">
    <location>
        <begin position="187"/>
        <end position="206"/>
    </location>
</feature>
<comment type="caution">
    <text evidence="5">The sequence shown here is derived from an EMBL/GenBank/DDBJ whole genome shotgun (WGS) entry which is preliminary data.</text>
</comment>
<dbReference type="Gene3D" id="1.20.1250.20">
    <property type="entry name" value="MFS general substrate transporter like domains"/>
    <property type="match status" value="2"/>
</dbReference>
<dbReference type="Proteomes" id="UP000572817">
    <property type="component" value="Unassembled WGS sequence"/>
</dbReference>
<dbReference type="InterPro" id="IPR036259">
    <property type="entry name" value="MFS_trans_sf"/>
</dbReference>
<organism evidence="5 6">
    <name type="scientific">Botryosphaeria dothidea</name>
    <dbReference type="NCBI Taxonomy" id="55169"/>
    <lineage>
        <taxon>Eukaryota</taxon>
        <taxon>Fungi</taxon>
        <taxon>Dikarya</taxon>
        <taxon>Ascomycota</taxon>
        <taxon>Pezizomycotina</taxon>
        <taxon>Dothideomycetes</taxon>
        <taxon>Dothideomycetes incertae sedis</taxon>
        <taxon>Botryosphaeriales</taxon>
        <taxon>Botryosphaeriaceae</taxon>
        <taxon>Botryosphaeria</taxon>
    </lineage>
</organism>
<gene>
    <name evidence="5" type="ORF">GTA08_BOTSDO05950</name>
</gene>
<dbReference type="AlphaFoldDB" id="A0A8H4N3Y0"/>
<dbReference type="InterPro" id="IPR050327">
    <property type="entry name" value="Proton-linked_MCT"/>
</dbReference>
<protein>
    <submittedName>
        <fullName evidence="5">Transporter ESBP6</fullName>
    </submittedName>
</protein>
<name>A0A8H4N3Y0_9PEZI</name>
<evidence type="ECO:0000256" key="2">
    <source>
        <dbReference type="ARBA" id="ARBA00006727"/>
    </source>
</evidence>
<dbReference type="Pfam" id="PF07690">
    <property type="entry name" value="MFS_1"/>
    <property type="match status" value="1"/>
</dbReference>
<evidence type="ECO:0000259" key="4">
    <source>
        <dbReference type="PROSITE" id="PS50850"/>
    </source>
</evidence>
<dbReference type="PANTHER" id="PTHR11360">
    <property type="entry name" value="MONOCARBOXYLATE TRANSPORTER"/>
    <property type="match status" value="1"/>
</dbReference>
<feature type="transmembrane region" description="Helical" evidence="3">
    <location>
        <begin position="365"/>
        <end position="386"/>
    </location>
</feature>
<dbReference type="InterPro" id="IPR020846">
    <property type="entry name" value="MFS_dom"/>
</dbReference>
<keyword evidence="3" id="KW-0812">Transmembrane</keyword>
<feature type="transmembrane region" description="Helical" evidence="3">
    <location>
        <begin position="155"/>
        <end position="180"/>
    </location>
</feature>
<dbReference type="GO" id="GO:0016020">
    <property type="term" value="C:membrane"/>
    <property type="evidence" value="ECO:0007669"/>
    <property type="project" value="UniProtKB-SubCell"/>
</dbReference>
<comment type="similarity">
    <text evidence="2">Belongs to the major facilitator superfamily. Monocarboxylate porter (TC 2.A.1.13) family.</text>
</comment>
<evidence type="ECO:0000256" key="3">
    <source>
        <dbReference type="SAM" id="Phobius"/>
    </source>
</evidence>
<evidence type="ECO:0000313" key="6">
    <source>
        <dbReference type="Proteomes" id="UP000572817"/>
    </source>
</evidence>
<feature type="transmembrane region" description="Helical" evidence="3">
    <location>
        <begin position="278"/>
        <end position="299"/>
    </location>
</feature>
<dbReference type="OrthoDB" id="6499973at2759"/>
<feature type="transmembrane region" description="Helical" evidence="3">
    <location>
        <begin position="337"/>
        <end position="359"/>
    </location>
</feature>
<dbReference type="PANTHER" id="PTHR11360:SF315">
    <property type="entry name" value="TRANSPORTER MCH2-RELATED"/>
    <property type="match status" value="1"/>
</dbReference>
<dbReference type="GO" id="GO:0022857">
    <property type="term" value="F:transmembrane transporter activity"/>
    <property type="evidence" value="ECO:0007669"/>
    <property type="project" value="InterPro"/>
</dbReference>
<reference evidence="5" key="1">
    <citation type="submission" date="2020-04" db="EMBL/GenBank/DDBJ databases">
        <title>Genome Assembly and Annotation of Botryosphaeria dothidea sdau 11-99, a Latent Pathogen of Apple Fruit Ring Rot in China.</title>
        <authorList>
            <person name="Yu C."/>
            <person name="Diao Y."/>
            <person name="Lu Q."/>
            <person name="Zhao J."/>
            <person name="Cui S."/>
            <person name="Peng C."/>
            <person name="He B."/>
            <person name="Liu H."/>
        </authorList>
    </citation>
    <scope>NUCLEOTIDE SEQUENCE [LARGE SCALE GENOMIC DNA]</scope>
    <source>
        <strain evidence="5">Sdau11-99</strain>
    </source>
</reference>
<feature type="transmembrane region" description="Helical" evidence="3">
    <location>
        <begin position="393"/>
        <end position="417"/>
    </location>
</feature>
<keyword evidence="3" id="KW-1133">Transmembrane helix</keyword>
<feature type="domain" description="Major facilitator superfamily (MFS) profile" evidence="4">
    <location>
        <begin position="58"/>
        <end position="463"/>
    </location>
</feature>
<evidence type="ECO:0000256" key="1">
    <source>
        <dbReference type="ARBA" id="ARBA00004141"/>
    </source>
</evidence>
<feature type="transmembrane region" description="Helical" evidence="3">
    <location>
        <begin position="218"/>
        <end position="238"/>
    </location>
</feature>
<dbReference type="InterPro" id="IPR011701">
    <property type="entry name" value="MFS"/>
</dbReference>
<feature type="transmembrane region" description="Helical" evidence="3">
    <location>
        <begin position="100"/>
        <end position="119"/>
    </location>
</feature>
<comment type="subcellular location">
    <subcellularLocation>
        <location evidence="1">Membrane</location>
        <topology evidence="1">Multi-pass membrane protein</topology>
    </subcellularLocation>
</comment>
<keyword evidence="6" id="KW-1185">Reference proteome</keyword>
<sequence>MQDNPGRPESRHDDAFDSSIELQHQNFGERGSIHSATQPQDDTNIILQEDVPPNGGYAWVCTACVFLINAHTWGVNGAWGVILNYFLERDSFPGAGHLEYALIGGLSISQALMVSPIAGTSRQKLGTRNTLLIGTAVVFLALFTSSYATKIWHLFLSQGVCFGWGMGFLYITATAVLPPWFSTHRSLAVGLSTSGAGLGGLAYSLGAGHGIQVVGIAWTYRILALCSVVVNLLSSILLKDRIQPHLHAPPPPQHPQHAPRAKSRLRAFNLRDLSRVEVLLIVFWGVVTELGYITLYYSLPNFASTIGLSASQGAVANALLNLGLGVGRPIVGYYSDVLGRINMAMLMTALCGVLCLALWIPAHSYGVLVAFAVLSGMVCGTFWSTIAPVLAEVVGIADLASVFGLICFALVLPTTFAEPIAMQLVNSAGLGEGVRKYLVAQIFVSAMFILGAASLWMLRSWKIFEIERKAALERAEGMLNPEARSTVSRRMENFWLTPRRLFLPRRV</sequence>
<feature type="transmembrane region" description="Helical" evidence="3">
    <location>
        <begin position="305"/>
        <end position="325"/>
    </location>
</feature>
<dbReference type="SUPFAM" id="SSF103473">
    <property type="entry name" value="MFS general substrate transporter"/>
    <property type="match status" value="1"/>
</dbReference>
<feature type="transmembrane region" description="Helical" evidence="3">
    <location>
        <begin position="131"/>
        <end position="149"/>
    </location>
</feature>
<proteinExistence type="inferred from homology"/>
<evidence type="ECO:0000313" key="5">
    <source>
        <dbReference type="EMBL" id="KAF4306298.1"/>
    </source>
</evidence>
<keyword evidence="3" id="KW-0472">Membrane</keyword>
<dbReference type="PROSITE" id="PS50850">
    <property type="entry name" value="MFS"/>
    <property type="match status" value="1"/>
</dbReference>